<evidence type="ECO:0000313" key="3">
    <source>
        <dbReference type="Proteomes" id="UP000886998"/>
    </source>
</evidence>
<organism evidence="2 3">
    <name type="scientific">Trichonephila inaurata madagascariensis</name>
    <dbReference type="NCBI Taxonomy" id="2747483"/>
    <lineage>
        <taxon>Eukaryota</taxon>
        <taxon>Metazoa</taxon>
        <taxon>Ecdysozoa</taxon>
        <taxon>Arthropoda</taxon>
        <taxon>Chelicerata</taxon>
        <taxon>Arachnida</taxon>
        <taxon>Araneae</taxon>
        <taxon>Araneomorphae</taxon>
        <taxon>Entelegynae</taxon>
        <taxon>Araneoidea</taxon>
        <taxon>Nephilidae</taxon>
        <taxon>Trichonephila</taxon>
        <taxon>Trichonephila inaurata</taxon>
    </lineage>
</organism>
<dbReference type="Proteomes" id="UP000886998">
    <property type="component" value="Unassembled WGS sequence"/>
</dbReference>
<gene>
    <name evidence="2" type="ORF">TNIN_33291</name>
    <name evidence="1" type="ORF">TNIN_337991</name>
</gene>
<keyword evidence="3" id="KW-1185">Reference proteome</keyword>
<sequence length="95" mass="10581">MKLIAVNSPGCLIKSICRDAIAFRNSPPSASKAIVLLQVGVTSGGTIYRFPFRPPFLKKVLAIIWYRQDTGDVYYKHSLLSSNFMEEISTLSVDK</sequence>
<dbReference type="AlphaFoldDB" id="A0A8X6XEW9"/>
<name>A0A8X6XEW9_9ARAC</name>
<dbReference type="EMBL" id="BMAV01008401">
    <property type="protein sequence ID" value="GFY51984.1"/>
    <property type="molecule type" value="Genomic_DNA"/>
</dbReference>
<protein>
    <submittedName>
        <fullName evidence="2">Uncharacterized protein</fullName>
    </submittedName>
</protein>
<dbReference type="OrthoDB" id="6438325at2759"/>
<dbReference type="EMBL" id="BMAV01002866">
    <property type="protein sequence ID" value="GFY42073.1"/>
    <property type="molecule type" value="Genomic_DNA"/>
</dbReference>
<reference evidence="2" key="1">
    <citation type="submission" date="2020-08" db="EMBL/GenBank/DDBJ databases">
        <title>Multicomponent nature underlies the extraordinary mechanical properties of spider dragline silk.</title>
        <authorList>
            <person name="Kono N."/>
            <person name="Nakamura H."/>
            <person name="Mori M."/>
            <person name="Yoshida Y."/>
            <person name="Ohtoshi R."/>
            <person name="Malay A.D."/>
            <person name="Moran D.A.P."/>
            <person name="Tomita M."/>
            <person name="Numata K."/>
            <person name="Arakawa K."/>
        </authorList>
    </citation>
    <scope>NUCLEOTIDE SEQUENCE</scope>
</reference>
<accession>A0A8X6XEW9</accession>
<proteinExistence type="predicted"/>
<comment type="caution">
    <text evidence="2">The sequence shown here is derived from an EMBL/GenBank/DDBJ whole genome shotgun (WGS) entry which is preliminary data.</text>
</comment>
<evidence type="ECO:0000313" key="1">
    <source>
        <dbReference type="EMBL" id="GFY42073.1"/>
    </source>
</evidence>
<evidence type="ECO:0000313" key="2">
    <source>
        <dbReference type="EMBL" id="GFY51984.1"/>
    </source>
</evidence>